<sequence length="427" mass="46388">MFGRKKESPAPAPAPAEVEMQDKKDYSIVAAQDVDVSISLGAPHRRSSGSNLASAIFTELVTVTEHHGCCGGETKPAWNRRVVEASALDTIMFRWTKKGRSLRIEGPDLVQDGVSVDAINFEDLDNVREFQWTFLDSGTFTVTCRDDGCSDEMFSMKVVVTSATSQLRKTLLWNVASFGLLVGLLLGVAFGAKWFLEGNFLQPGWSNVVNEAACCKHVLEEECAGDVTWVKKCGTPKYEKDWTEWYWSAEVEEKAGAWRSSALGKETTTFACAETPPAFAEPTPEEADYSSVMIAALTDKIVDASVMPVVLAALIIVLGPVMAVYNIVRPQPLTSYGRGFENAVHTNARVVLGLTAVALLFTVIIGWNGYGENGSAIELMMIEVSGLTAFIGMQLGEASGSLNLGLKVINQINTNYSSFPEDEGGFY</sequence>
<keyword evidence="3" id="KW-1185">Reference proteome</keyword>
<feature type="transmembrane region" description="Helical" evidence="1">
    <location>
        <begin position="171"/>
        <end position="196"/>
    </location>
</feature>
<feature type="non-terminal residue" evidence="2">
    <location>
        <position position="427"/>
    </location>
</feature>
<feature type="transmembrane region" description="Helical" evidence="1">
    <location>
        <begin position="306"/>
        <end position="328"/>
    </location>
</feature>
<reference evidence="2 3" key="1">
    <citation type="journal article" date="2023" name="Commun. Biol.">
        <title>Genome analysis of Parmales, the sister group of diatoms, reveals the evolutionary specialization of diatoms from phago-mixotrophs to photoautotrophs.</title>
        <authorList>
            <person name="Ban H."/>
            <person name="Sato S."/>
            <person name="Yoshikawa S."/>
            <person name="Yamada K."/>
            <person name="Nakamura Y."/>
            <person name="Ichinomiya M."/>
            <person name="Sato N."/>
            <person name="Blanc-Mathieu R."/>
            <person name="Endo H."/>
            <person name="Kuwata A."/>
            <person name="Ogata H."/>
        </authorList>
    </citation>
    <scope>NUCLEOTIDE SEQUENCE [LARGE SCALE GENOMIC DNA]</scope>
</reference>
<protein>
    <recommendedName>
        <fullName evidence="4">C2 domain-containing protein</fullName>
    </recommendedName>
</protein>
<keyword evidence="1" id="KW-0472">Membrane</keyword>
<gene>
    <name evidence="2" type="ORF">TeGR_g7478</name>
</gene>
<organism evidence="2 3">
    <name type="scientific">Tetraparma gracilis</name>
    <dbReference type="NCBI Taxonomy" id="2962635"/>
    <lineage>
        <taxon>Eukaryota</taxon>
        <taxon>Sar</taxon>
        <taxon>Stramenopiles</taxon>
        <taxon>Ochrophyta</taxon>
        <taxon>Bolidophyceae</taxon>
        <taxon>Parmales</taxon>
        <taxon>Triparmaceae</taxon>
        <taxon>Tetraparma</taxon>
    </lineage>
</organism>
<comment type="caution">
    <text evidence="2">The sequence shown here is derived from an EMBL/GenBank/DDBJ whole genome shotgun (WGS) entry which is preliminary data.</text>
</comment>
<keyword evidence="1" id="KW-0812">Transmembrane</keyword>
<evidence type="ECO:0000313" key="2">
    <source>
        <dbReference type="EMBL" id="GMI29025.1"/>
    </source>
</evidence>
<evidence type="ECO:0000313" key="3">
    <source>
        <dbReference type="Proteomes" id="UP001165060"/>
    </source>
</evidence>
<name>A0ABQ6MM22_9STRA</name>
<proteinExistence type="predicted"/>
<accession>A0ABQ6MM22</accession>
<keyword evidence="1" id="KW-1133">Transmembrane helix</keyword>
<dbReference type="Proteomes" id="UP001165060">
    <property type="component" value="Unassembled WGS sequence"/>
</dbReference>
<evidence type="ECO:0000256" key="1">
    <source>
        <dbReference type="SAM" id="Phobius"/>
    </source>
</evidence>
<evidence type="ECO:0008006" key="4">
    <source>
        <dbReference type="Google" id="ProtNLM"/>
    </source>
</evidence>
<dbReference type="EMBL" id="BRYB01000386">
    <property type="protein sequence ID" value="GMI29025.1"/>
    <property type="molecule type" value="Genomic_DNA"/>
</dbReference>
<feature type="transmembrane region" description="Helical" evidence="1">
    <location>
        <begin position="349"/>
        <end position="370"/>
    </location>
</feature>